<dbReference type="InterPro" id="IPR051401">
    <property type="entry name" value="GtrA_CellWall_Glycosyl"/>
</dbReference>
<feature type="transmembrane region" description="Helical" evidence="6">
    <location>
        <begin position="71"/>
        <end position="94"/>
    </location>
</feature>
<evidence type="ECO:0000256" key="5">
    <source>
        <dbReference type="ARBA" id="ARBA00023136"/>
    </source>
</evidence>
<feature type="transmembrane region" description="Helical" evidence="6">
    <location>
        <begin position="100"/>
        <end position="118"/>
    </location>
</feature>
<evidence type="ECO:0000256" key="1">
    <source>
        <dbReference type="ARBA" id="ARBA00004141"/>
    </source>
</evidence>
<feature type="transmembrane region" description="Helical" evidence="6">
    <location>
        <begin position="12"/>
        <end position="34"/>
    </location>
</feature>
<dbReference type="Pfam" id="PF04138">
    <property type="entry name" value="GtrA_DPMS_TM"/>
    <property type="match status" value="1"/>
</dbReference>
<dbReference type="EMBL" id="RRZB01000032">
    <property type="protein sequence ID" value="MBE0464343.1"/>
    <property type="molecule type" value="Genomic_DNA"/>
</dbReference>
<reference evidence="8 9" key="1">
    <citation type="submission" date="2020-07" db="EMBL/GenBank/DDBJ databases">
        <title>Halophilic bacteria isolated from french cheeses.</title>
        <authorList>
            <person name="Kothe C.I."/>
            <person name="Farah-Kraiem B."/>
            <person name="Renault P."/>
            <person name="Dridi B."/>
        </authorList>
    </citation>
    <scope>NUCLEOTIDE SEQUENCE [LARGE SCALE GENOMIC DNA]</scope>
    <source>
        <strain evidence="8 9">FME20</strain>
    </source>
</reference>
<feature type="domain" description="GtrA/DPMS transmembrane" evidence="7">
    <location>
        <begin position="13"/>
        <end position="123"/>
    </location>
</feature>
<comment type="caution">
    <text evidence="8">The sequence shown here is derived from an EMBL/GenBank/DDBJ whole genome shotgun (WGS) entry which is preliminary data.</text>
</comment>
<dbReference type="RefSeq" id="WP_192538848.1">
    <property type="nucleotide sequence ID" value="NZ_RRZB01000032.1"/>
</dbReference>
<keyword evidence="9" id="KW-1185">Reference proteome</keyword>
<keyword evidence="4 6" id="KW-1133">Transmembrane helix</keyword>
<gene>
    <name evidence="8" type="ORF">EI547_12890</name>
</gene>
<accession>A0ABR9G0C7</accession>
<evidence type="ECO:0000256" key="3">
    <source>
        <dbReference type="ARBA" id="ARBA00022692"/>
    </source>
</evidence>
<proteinExistence type="inferred from homology"/>
<name>A0ABR9G0C7_9GAMM</name>
<keyword evidence="3 6" id="KW-0812">Transmembrane</keyword>
<organism evidence="8 9">
    <name type="scientific">Halomonas colorata</name>
    <dbReference type="NCBI Taxonomy" id="2742615"/>
    <lineage>
        <taxon>Bacteria</taxon>
        <taxon>Pseudomonadati</taxon>
        <taxon>Pseudomonadota</taxon>
        <taxon>Gammaproteobacteria</taxon>
        <taxon>Oceanospirillales</taxon>
        <taxon>Halomonadaceae</taxon>
        <taxon>Halomonas</taxon>
    </lineage>
</organism>
<dbReference type="InterPro" id="IPR007267">
    <property type="entry name" value="GtrA_DPMS_TM"/>
</dbReference>
<evidence type="ECO:0000256" key="6">
    <source>
        <dbReference type="SAM" id="Phobius"/>
    </source>
</evidence>
<evidence type="ECO:0000256" key="4">
    <source>
        <dbReference type="ARBA" id="ARBA00022989"/>
    </source>
</evidence>
<evidence type="ECO:0000259" key="7">
    <source>
        <dbReference type="Pfam" id="PF04138"/>
    </source>
</evidence>
<evidence type="ECO:0000313" key="9">
    <source>
        <dbReference type="Proteomes" id="UP001645038"/>
    </source>
</evidence>
<comment type="subcellular location">
    <subcellularLocation>
        <location evidence="1">Membrane</location>
        <topology evidence="1">Multi-pass membrane protein</topology>
    </subcellularLocation>
</comment>
<protein>
    <submittedName>
        <fullName evidence="8">GtrA family protein</fullName>
    </submittedName>
</protein>
<feature type="transmembrane region" description="Helical" evidence="6">
    <location>
        <begin position="40"/>
        <end position="59"/>
    </location>
</feature>
<comment type="similarity">
    <text evidence="2">Belongs to the GtrA family.</text>
</comment>
<dbReference type="PANTHER" id="PTHR38459:SF1">
    <property type="entry name" value="PROPHAGE BACTOPRENOL-LINKED GLUCOSE TRANSLOCASE HOMOLOG"/>
    <property type="match status" value="1"/>
</dbReference>
<dbReference type="Proteomes" id="UP001645038">
    <property type="component" value="Unassembled WGS sequence"/>
</dbReference>
<evidence type="ECO:0000313" key="8">
    <source>
        <dbReference type="EMBL" id="MBE0464343.1"/>
    </source>
</evidence>
<sequence length="126" mass="13691">MTKTRAEVLQALRFIAVGAAATATHMGVATLLFTIMQGRYIALANFIAWLVAFGVSFWGHQRVTFKRQTTLSRFLFMSLAGLAINYAALGVLLLTPLPPLLAMLSAIATAAVSTYLLAKYYTFAMP</sequence>
<dbReference type="PANTHER" id="PTHR38459">
    <property type="entry name" value="PROPHAGE BACTOPRENOL-LINKED GLUCOSE TRANSLOCASE HOMOLOG"/>
    <property type="match status" value="1"/>
</dbReference>
<evidence type="ECO:0000256" key="2">
    <source>
        <dbReference type="ARBA" id="ARBA00009399"/>
    </source>
</evidence>
<keyword evidence="5 6" id="KW-0472">Membrane</keyword>